<evidence type="ECO:0000259" key="11">
    <source>
        <dbReference type="Pfam" id="PF25508"/>
    </source>
</evidence>
<feature type="transmembrane region" description="Helical" evidence="8">
    <location>
        <begin position="988"/>
        <end position="1010"/>
    </location>
</feature>
<dbReference type="GO" id="GO:0005886">
    <property type="term" value="C:plasma membrane"/>
    <property type="evidence" value="ECO:0007669"/>
    <property type="project" value="TreeGrafter"/>
</dbReference>
<protein>
    <recommendedName>
        <fullName evidence="14">Transient receptor potential cation channel, subfamily M, member 4a</fullName>
    </recommendedName>
</protein>
<keyword evidence="13" id="KW-1185">Reference proteome</keyword>
<dbReference type="Ensembl" id="ENSGACT00000056845.1">
    <property type="protein sequence ID" value="ENSGACP00000045652.1"/>
    <property type="gene ID" value="ENSGACG00000004950.2"/>
</dbReference>
<evidence type="ECO:0000259" key="9">
    <source>
        <dbReference type="Pfam" id="PF00520"/>
    </source>
</evidence>
<feature type="domain" description="TRPM SLOG" evidence="10">
    <location>
        <begin position="114"/>
        <end position="315"/>
    </location>
</feature>
<dbReference type="Pfam" id="PF25508">
    <property type="entry name" value="TRPM2"/>
    <property type="match status" value="1"/>
</dbReference>
<feature type="domain" description="TRPM-like" evidence="11">
    <location>
        <begin position="433"/>
        <end position="682"/>
    </location>
</feature>
<dbReference type="AlphaFoldDB" id="A0AAQ4Q3Y5"/>
<reference evidence="12" key="2">
    <citation type="submission" date="2025-08" db="UniProtKB">
        <authorList>
            <consortium name="Ensembl"/>
        </authorList>
    </citation>
    <scope>IDENTIFICATION</scope>
</reference>
<evidence type="ECO:0000256" key="2">
    <source>
        <dbReference type="ARBA" id="ARBA00022448"/>
    </source>
</evidence>
<evidence type="ECO:0000256" key="5">
    <source>
        <dbReference type="ARBA" id="ARBA00023065"/>
    </source>
</evidence>
<feature type="domain" description="Ion transport" evidence="9">
    <location>
        <begin position="785"/>
        <end position="1024"/>
    </location>
</feature>
<evidence type="ECO:0000256" key="4">
    <source>
        <dbReference type="ARBA" id="ARBA00022989"/>
    </source>
</evidence>
<feature type="transmembrane region" description="Helical" evidence="8">
    <location>
        <begin position="905"/>
        <end position="929"/>
    </location>
</feature>
<evidence type="ECO:0000313" key="13">
    <source>
        <dbReference type="Proteomes" id="UP000007635"/>
    </source>
</evidence>
<organism evidence="12 13">
    <name type="scientific">Gasterosteus aculeatus aculeatus</name>
    <name type="common">three-spined stickleback</name>
    <dbReference type="NCBI Taxonomy" id="481459"/>
    <lineage>
        <taxon>Eukaryota</taxon>
        <taxon>Metazoa</taxon>
        <taxon>Chordata</taxon>
        <taxon>Craniata</taxon>
        <taxon>Vertebrata</taxon>
        <taxon>Euteleostomi</taxon>
        <taxon>Actinopterygii</taxon>
        <taxon>Neopterygii</taxon>
        <taxon>Teleostei</taxon>
        <taxon>Neoteleostei</taxon>
        <taxon>Acanthomorphata</taxon>
        <taxon>Eupercaria</taxon>
        <taxon>Perciformes</taxon>
        <taxon>Cottioidei</taxon>
        <taxon>Gasterosteales</taxon>
        <taxon>Gasterosteidae</taxon>
        <taxon>Gasterosteus</taxon>
    </lineage>
</organism>
<dbReference type="GO" id="GO:0005227">
    <property type="term" value="F:calcium-activated cation channel activity"/>
    <property type="evidence" value="ECO:0007669"/>
    <property type="project" value="TreeGrafter"/>
</dbReference>
<evidence type="ECO:0000259" key="10">
    <source>
        <dbReference type="Pfam" id="PF18139"/>
    </source>
</evidence>
<evidence type="ECO:0000256" key="8">
    <source>
        <dbReference type="SAM" id="Phobius"/>
    </source>
</evidence>
<dbReference type="Proteomes" id="UP000007635">
    <property type="component" value="Chromosome XI"/>
</dbReference>
<keyword evidence="4 8" id="KW-1133">Transmembrane helix</keyword>
<keyword evidence="3 8" id="KW-0812">Transmembrane</keyword>
<keyword evidence="2" id="KW-0813">Transport</keyword>
<keyword evidence="5" id="KW-0406">Ion transport</keyword>
<dbReference type="GeneTree" id="ENSGT00940000158693"/>
<name>A0AAQ4Q3Y5_GASAC</name>
<evidence type="ECO:0008006" key="14">
    <source>
        <dbReference type="Google" id="ProtNLM"/>
    </source>
</evidence>
<dbReference type="InterPro" id="IPR050927">
    <property type="entry name" value="TRPM"/>
</dbReference>
<evidence type="ECO:0000256" key="3">
    <source>
        <dbReference type="ARBA" id="ARBA00022692"/>
    </source>
</evidence>
<accession>A0AAQ4Q3Y5</accession>
<evidence type="ECO:0000256" key="6">
    <source>
        <dbReference type="ARBA" id="ARBA00023136"/>
    </source>
</evidence>
<evidence type="ECO:0000256" key="7">
    <source>
        <dbReference type="ARBA" id="ARBA00023303"/>
    </source>
</evidence>
<dbReference type="InterPro" id="IPR041491">
    <property type="entry name" value="TRPM_SLOG"/>
</dbReference>
<comment type="subcellular location">
    <subcellularLocation>
        <location evidence="1">Membrane</location>
        <topology evidence="1">Multi-pass membrane protein</topology>
    </subcellularLocation>
</comment>
<keyword evidence="7" id="KW-0407">Ion channel</keyword>
<dbReference type="PANTHER" id="PTHR13800">
    <property type="entry name" value="TRANSIENT RECEPTOR POTENTIAL CATION CHANNEL, SUBFAMILY M, MEMBER 6"/>
    <property type="match status" value="1"/>
</dbReference>
<dbReference type="Pfam" id="PF00520">
    <property type="entry name" value="Ion_trans"/>
    <property type="match status" value="1"/>
</dbReference>
<dbReference type="InterPro" id="IPR005821">
    <property type="entry name" value="Ion_trans_dom"/>
</dbReference>
<feature type="transmembrane region" description="Helical" evidence="8">
    <location>
        <begin position="867"/>
        <end position="885"/>
    </location>
</feature>
<dbReference type="InterPro" id="IPR057366">
    <property type="entry name" value="TRPM-like"/>
</dbReference>
<feature type="transmembrane region" description="Helical" evidence="8">
    <location>
        <begin position="769"/>
        <end position="794"/>
    </location>
</feature>
<keyword evidence="6 8" id="KW-0472">Membrane</keyword>
<sequence length="1119" mass="127615">MLAVKLFVLKSVTVLFRIRCVLYLVNYISSFSSQSWIPNVFKKRVCTTFVEDSISNGALCQCGGEREAHDSVATGDYFGEAIVTQWDSRQHSSECPTDAYGELEFAGAARKHSHFLRLSCDTSPQTVYTLMTARWGLPLPNLVVSVVGGEGNEKVKTWVRDVLRNGLVRAAQSTGAWILTGGLREGLGRLIAVGLAPWGLVHNRKKLVNAQGSFPARYYVQNTSRDSYCLDNNCQAFLLVDDGTIGRRGGETVFRGRLEDYISHQRTGSGSIEIPVLCMLISGDANMLERLDVSLGKATPWLVLAGSGSAADFISELLDNLSSVSLTSTSPPAEEGAEGLIASLRDMVRDKLQRYFPAEIELEKLVDRALSIYQKREFITVFHGEQEGSDDFDIVLLKALVRASKRVSSEANECTDELKLAVAWNRVDIAKTELFNGDIQWKYEDLEDSMTDALINNKPQFVRLFCENGLNILNYLTYRRLEGLYRSLSDSSLAYVLLQRRLSERLVLTGSQPNLHAVSRLLWDLLGDVCQPFYYKTLDLNPSTSTRKALRQVNKMLLGECKYRDQRCLSPWAALFIWAVLQNRCEMAVYFWEMAGESVLSALGGCKMLRELSKLESETESKLAMKELAQKFEDLAHDVFGECYQSSESRSFTLLIRKSPVWGGATCLQMATAADARKFFSHDGVQSLLSQIWWGDMERSTEVWKLLLTFFMPPLLYSDLISFKSVSLFFVWGHSEEEAEEFRSLKENPKGSLPSNSKRPFIVSRWRQFWFSPVTSFLGNVLMYFLFLYLFAYVLLVDFKPPPPDGPSTLEVVLYFWVFTFVCEEIRQRMRSYIEDVWNKCDLTAITLFILAVCCRMFPWSYLVGRAVMAIDFMVFTLRLIHIFAVHKQLGPKIIIVGKMMKDVFFFLFFLAVWLLAYGVANQALLYAYDPRPDWIFRRVFYRPYLHIFGQIPIHEMDADKLVEIPCTNNATLVEAGAEPCMSTYANWLVVILLAIYLLFTNIVLVNLLIAMFSHTFSKVQEHSDTYWKFQRYNLIKEYHSRPCLAPPFIIISHLHLFIKRCFRQIPSVKSKHFVLELLGKKASCLDAWEAIQKENLLSAQNKRKRESDTVRIKSTSVK</sequence>
<evidence type="ECO:0000313" key="12">
    <source>
        <dbReference type="Ensembl" id="ENSGACP00000045652.1"/>
    </source>
</evidence>
<reference evidence="12" key="3">
    <citation type="submission" date="2025-09" db="UniProtKB">
        <authorList>
            <consortium name="Ensembl"/>
        </authorList>
    </citation>
    <scope>IDENTIFICATION</scope>
</reference>
<evidence type="ECO:0000256" key="1">
    <source>
        <dbReference type="ARBA" id="ARBA00004141"/>
    </source>
</evidence>
<dbReference type="Pfam" id="PF18139">
    <property type="entry name" value="LSDAT_euk"/>
    <property type="match status" value="1"/>
</dbReference>
<reference evidence="12 13" key="1">
    <citation type="journal article" date="2021" name="G3 (Bethesda)">
        <title>Improved contiguity of the threespine stickleback genome using long-read sequencing.</title>
        <authorList>
            <person name="Nath S."/>
            <person name="Shaw D.E."/>
            <person name="White M.A."/>
        </authorList>
    </citation>
    <scope>NUCLEOTIDE SEQUENCE [LARGE SCALE GENOMIC DNA]</scope>
    <source>
        <strain evidence="12 13">Lake Benthic</strain>
    </source>
</reference>
<feature type="transmembrane region" description="Helical" evidence="8">
    <location>
        <begin position="843"/>
        <end position="861"/>
    </location>
</feature>
<dbReference type="GO" id="GO:0099604">
    <property type="term" value="F:ligand-gated calcium channel activity"/>
    <property type="evidence" value="ECO:0007669"/>
    <property type="project" value="TreeGrafter"/>
</dbReference>
<proteinExistence type="predicted"/>
<dbReference type="PANTHER" id="PTHR13800:SF6">
    <property type="entry name" value="TRANSIENT RECEPTOR POTENTIAL CATION CHANNEL SUBFAMILY M MEMBER 4"/>
    <property type="match status" value="1"/>
</dbReference>